<sequence length="83" mass="9357">MYAILGNREHKIDEADKAIYLAEGYSIYDDSFDLVDQPGQDASNEEIEKLKAENKKLKAENTKLKNKLKAVEGEPGRKESEGQ</sequence>
<keyword evidence="3" id="KW-1185">Reference proteome</keyword>
<name>A0A1H8KYP0_9FIRM</name>
<dbReference type="AlphaFoldDB" id="A0A1H8KYP0"/>
<accession>A0A1H8KYP0</accession>
<dbReference type="STRING" id="215200.SAMN05216454_1533"/>
<dbReference type="EMBL" id="FODF01000053">
    <property type="protein sequence ID" value="SEN97994.1"/>
    <property type="molecule type" value="Genomic_DNA"/>
</dbReference>
<organism evidence="2 3">
    <name type="scientific">Peptostreptococcus russellii</name>
    <dbReference type="NCBI Taxonomy" id="215200"/>
    <lineage>
        <taxon>Bacteria</taxon>
        <taxon>Bacillati</taxon>
        <taxon>Bacillota</taxon>
        <taxon>Clostridia</taxon>
        <taxon>Peptostreptococcales</taxon>
        <taxon>Peptostreptococcaceae</taxon>
        <taxon>Peptostreptococcus</taxon>
    </lineage>
</organism>
<gene>
    <name evidence="2" type="ORF">SAMN05216454_1533</name>
</gene>
<reference evidence="2 3" key="1">
    <citation type="submission" date="2016-10" db="EMBL/GenBank/DDBJ databases">
        <authorList>
            <person name="de Groot N.N."/>
        </authorList>
    </citation>
    <scope>NUCLEOTIDE SEQUENCE [LARGE SCALE GENOMIC DNA]</scope>
    <source>
        <strain evidence="2 3">Calf135</strain>
    </source>
</reference>
<proteinExistence type="predicted"/>
<evidence type="ECO:0000313" key="2">
    <source>
        <dbReference type="EMBL" id="SEN97994.1"/>
    </source>
</evidence>
<dbReference type="RefSeq" id="WP_091976279.1">
    <property type="nucleotide sequence ID" value="NZ_FODF01000053.1"/>
</dbReference>
<evidence type="ECO:0000313" key="3">
    <source>
        <dbReference type="Proteomes" id="UP000199512"/>
    </source>
</evidence>
<dbReference type="Proteomes" id="UP000199512">
    <property type="component" value="Unassembled WGS sequence"/>
</dbReference>
<protein>
    <submittedName>
        <fullName evidence="2">Uncharacterized protein</fullName>
    </submittedName>
</protein>
<dbReference type="OrthoDB" id="2646094at2"/>
<evidence type="ECO:0000256" key="1">
    <source>
        <dbReference type="SAM" id="Coils"/>
    </source>
</evidence>
<feature type="coiled-coil region" evidence="1">
    <location>
        <begin position="40"/>
        <end position="74"/>
    </location>
</feature>
<keyword evidence="1" id="KW-0175">Coiled coil</keyword>